<dbReference type="Pfam" id="PF07914">
    <property type="entry name" value="DUF1679"/>
    <property type="match status" value="1"/>
</dbReference>
<dbReference type="OrthoDB" id="5864482at2759"/>
<dbReference type="InterPro" id="IPR012877">
    <property type="entry name" value="Dhs-27"/>
</dbReference>
<dbReference type="EMBL" id="KN568736">
    <property type="protein sequence ID" value="KHJ84395.1"/>
    <property type="molecule type" value="Genomic_DNA"/>
</dbReference>
<dbReference type="AlphaFoldDB" id="A0A0B1SME3"/>
<evidence type="ECO:0000313" key="2">
    <source>
        <dbReference type="Proteomes" id="UP000053660"/>
    </source>
</evidence>
<protein>
    <submittedName>
        <fullName evidence="1">Uncharacterized protein</fullName>
    </submittedName>
</protein>
<reference evidence="1 2" key="1">
    <citation type="submission" date="2014-03" db="EMBL/GenBank/DDBJ databases">
        <title>Draft genome of the hookworm Oesophagostomum dentatum.</title>
        <authorList>
            <person name="Mitreva M."/>
        </authorList>
    </citation>
    <scope>NUCLEOTIDE SEQUENCE [LARGE SCALE GENOMIC DNA]</scope>
    <source>
        <strain evidence="1 2">OD-Hann</strain>
    </source>
</reference>
<organism evidence="1 2">
    <name type="scientific">Oesophagostomum dentatum</name>
    <name type="common">Nodular worm</name>
    <dbReference type="NCBI Taxonomy" id="61180"/>
    <lineage>
        <taxon>Eukaryota</taxon>
        <taxon>Metazoa</taxon>
        <taxon>Ecdysozoa</taxon>
        <taxon>Nematoda</taxon>
        <taxon>Chromadorea</taxon>
        <taxon>Rhabditida</taxon>
        <taxon>Rhabditina</taxon>
        <taxon>Rhabditomorpha</taxon>
        <taxon>Strongyloidea</taxon>
        <taxon>Strongylidae</taxon>
        <taxon>Oesophagostomum</taxon>
    </lineage>
</organism>
<dbReference type="Proteomes" id="UP000053660">
    <property type="component" value="Unassembled WGS sequence"/>
</dbReference>
<gene>
    <name evidence="1" type="ORF">OESDEN_15893</name>
</gene>
<name>A0A0B1SME3_OESDE</name>
<evidence type="ECO:0000313" key="1">
    <source>
        <dbReference type="EMBL" id="KHJ84395.1"/>
    </source>
</evidence>
<proteinExistence type="predicted"/>
<sequence>MSLVLLIDPDWQHKDKELPEKFIVKIVSQLVMQQIAAEMCEESKTANPFGSPEVKAGLEAQQKRVLNL</sequence>
<keyword evidence="2" id="KW-1185">Reference proteome</keyword>
<accession>A0A0B1SME3</accession>